<proteinExistence type="predicted"/>
<organism evidence="1 2">
    <name type="scientific">Capnocytophaga endodontalis</name>
    <dbReference type="NCBI Taxonomy" id="2708117"/>
    <lineage>
        <taxon>Bacteria</taxon>
        <taxon>Pseudomonadati</taxon>
        <taxon>Bacteroidota</taxon>
        <taxon>Flavobacteriia</taxon>
        <taxon>Flavobacteriales</taxon>
        <taxon>Flavobacteriaceae</taxon>
        <taxon>Capnocytophaga</taxon>
    </lineage>
</organism>
<dbReference type="AlphaFoldDB" id="A0A1Z4BSC4"/>
<dbReference type="PROSITE" id="PS51257">
    <property type="entry name" value="PROKAR_LIPOPROTEIN"/>
    <property type="match status" value="1"/>
</dbReference>
<keyword evidence="2" id="KW-1185">Reference proteome</keyword>
<protein>
    <recommendedName>
        <fullName evidence="3">Lipoprotein</fullName>
    </recommendedName>
</protein>
<dbReference type="RefSeq" id="WP_088595052.1">
    <property type="nucleotide sequence ID" value="NZ_CP022022.1"/>
</dbReference>
<evidence type="ECO:0008006" key="3">
    <source>
        <dbReference type="Google" id="ProtNLM"/>
    </source>
</evidence>
<evidence type="ECO:0000313" key="2">
    <source>
        <dbReference type="Proteomes" id="UP000197007"/>
    </source>
</evidence>
<dbReference type="KEGG" id="capn:CBG49_14545"/>
<dbReference type="EMBL" id="CP022022">
    <property type="protein sequence ID" value="ASF44214.1"/>
    <property type="molecule type" value="Genomic_DNA"/>
</dbReference>
<accession>A0A1Z4BSC4</accession>
<sequence>MKKIISLFIIFLIFSCKGKNQNEINIDSHRSQIIDTSSQMKKQTLFRREDDLIDTRISLNLDCLYEENCKSTLLDTLFKEKDATYFIADYAGGTDCTDYYFHILSLFKSSKLKKVYLLLFDKDNFLRDTLSLSDKEVSLEVSFENNEKGIALGYIDDTNLHNVYFEITNFYKITNRIKFQSLKLDTKIKKCSLPLKFLSEEYVGIEDYFKYGVKK</sequence>
<dbReference type="Proteomes" id="UP000197007">
    <property type="component" value="Chromosome"/>
</dbReference>
<reference evidence="2" key="1">
    <citation type="submission" date="2017-06" db="EMBL/GenBank/DDBJ databases">
        <title>Complete genome sequence of Capnocytophaga sp. KCOM 1579 (=ChDC OS43) isolated from a human refractory periapical abscess lesion.</title>
        <authorList>
            <person name="Kook J.-K."/>
            <person name="Park S.-N."/>
            <person name="Lim Y.K."/>
            <person name="Roh H."/>
        </authorList>
    </citation>
    <scope>NUCLEOTIDE SEQUENCE [LARGE SCALE GENOMIC DNA]</scope>
    <source>
        <strain evidence="2">ChDC OS43</strain>
    </source>
</reference>
<name>A0A1Z4BSC4_9FLAO</name>
<gene>
    <name evidence="1" type="ORF">CBG49_14545</name>
</gene>
<evidence type="ECO:0000313" key="1">
    <source>
        <dbReference type="EMBL" id="ASF44214.1"/>
    </source>
</evidence>